<dbReference type="PANTHER" id="PTHR12592:SF0">
    <property type="entry name" value="ATP-DEPENDENT (S)-NAD(P)H-HYDRATE DEHYDRATASE"/>
    <property type="match status" value="1"/>
</dbReference>
<keyword evidence="12 17" id="KW-0456">Lyase</keyword>
<name>A0ABV5ZD23_9GAMM</name>
<dbReference type="NCBIfam" id="TIGR00196">
    <property type="entry name" value="yjeF_cterm"/>
    <property type="match status" value="1"/>
</dbReference>
<dbReference type="PROSITE" id="PS51383">
    <property type="entry name" value="YJEF_C_3"/>
    <property type="match status" value="1"/>
</dbReference>
<comment type="similarity">
    <text evidence="4 19">In the C-terminal section; belongs to the NnrD/CARKD family.</text>
</comment>
<evidence type="ECO:0000256" key="15">
    <source>
        <dbReference type="ARBA" id="ARBA00048238"/>
    </source>
</evidence>
<dbReference type="InterPro" id="IPR036652">
    <property type="entry name" value="YjeF_N_dom_sf"/>
</dbReference>
<comment type="caution">
    <text evidence="18">Lacks conserved residue(s) required for the propagation of feature annotation.</text>
</comment>
<dbReference type="InterPro" id="IPR000631">
    <property type="entry name" value="CARKD"/>
</dbReference>
<feature type="binding site" evidence="18">
    <location>
        <begin position="146"/>
        <end position="152"/>
    </location>
    <ligand>
        <name>(6S)-NADPHX</name>
        <dbReference type="ChEBI" id="CHEBI:64076"/>
    </ligand>
</feature>
<evidence type="ECO:0000256" key="12">
    <source>
        <dbReference type="ARBA" id="ARBA00023239"/>
    </source>
</evidence>
<dbReference type="PROSITE" id="PS51385">
    <property type="entry name" value="YJEF_N"/>
    <property type="match status" value="1"/>
</dbReference>
<evidence type="ECO:0000256" key="18">
    <source>
        <dbReference type="HAMAP-Rule" id="MF_01966"/>
    </source>
</evidence>
<evidence type="ECO:0000256" key="7">
    <source>
        <dbReference type="ARBA" id="ARBA00022840"/>
    </source>
</evidence>
<evidence type="ECO:0000313" key="22">
    <source>
        <dbReference type="EMBL" id="MFB9886513.1"/>
    </source>
</evidence>
<dbReference type="InterPro" id="IPR029056">
    <property type="entry name" value="Ribokinase-like"/>
</dbReference>
<comment type="function">
    <text evidence="17">Catalyzes the dehydration of the S-form of NAD(P)HX at the expense of ADP, which is converted to AMP. Together with NAD(P)HX epimerase, which catalyzes the epimerization of the S- and R-forms, the enzyme allows the repair of both epimers of NAD(P)HX, a damaged form of NAD(P)H that is a result of enzymatic or heat-dependent hydration.</text>
</comment>
<protein>
    <recommendedName>
        <fullName evidence="19">Bifunctional NAD(P)H-hydrate repair enzyme</fullName>
    </recommendedName>
    <alternativeName>
        <fullName evidence="19">Nicotinamide nucleotide repair protein</fullName>
    </alternativeName>
    <domain>
        <recommendedName>
            <fullName evidence="19">ADP-dependent (S)-NAD(P)H-hydrate dehydratase</fullName>
            <ecNumber evidence="19">4.2.1.136</ecNumber>
        </recommendedName>
        <alternativeName>
            <fullName evidence="19">ADP-dependent NAD(P)HX dehydratase</fullName>
        </alternativeName>
    </domain>
    <domain>
        <recommendedName>
            <fullName evidence="19">NAD(P)H-hydrate epimerase</fullName>
            <ecNumber evidence="19">5.1.99.6</ecNumber>
        </recommendedName>
    </domain>
</protein>
<dbReference type="Gene3D" id="3.40.50.10260">
    <property type="entry name" value="YjeF N-terminal domain"/>
    <property type="match status" value="1"/>
</dbReference>
<dbReference type="InterPro" id="IPR030677">
    <property type="entry name" value="Nnr"/>
</dbReference>
<evidence type="ECO:0000256" key="1">
    <source>
        <dbReference type="ARBA" id="ARBA00000013"/>
    </source>
</evidence>
<evidence type="ECO:0000256" key="6">
    <source>
        <dbReference type="ARBA" id="ARBA00022741"/>
    </source>
</evidence>
<evidence type="ECO:0000256" key="10">
    <source>
        <dbReference type="ARBA" id="ARBA00023027"/>
    </source>
</evidence>
<evidence type="ECO:0000256" key="9">
    <source>
        <dbReference type="ARBA" id="ARBA00022958"/>
    </source>
</evidence>
<feature type="binding site" evidence="18">
    <location>
        <position position="142"/>
    </location>
    <ligand>
        <name>K(+)</name>
        <dbReference type="ChEBI" id="CHEBI:29103"/>
    </ligand>
</feature>
<comment type="catalytic activity">
    <reaction evidence="15 17 19">
        <text>(6S)-NADHX + ADP = AMP + phosphate + NADH + H(+)</text>
        <dbReference type="Rhea" id="RHEA:32223"/>
        <dbReference type="ChEBI" id="CHEBI:15378"/>
        <dbReference type="ChEBI" id="CHEBI:43474"/>
        <dbReference type="ChEBI" id="CHEBI:57945"/>
        <dbReference type="ChEBI" id="CHEBI:64074"/>
        <dbReference type="ChEBI" id="CHEBI:456215"/>
        <dbReference type="ChEBI" id="CHEBI:456216"/>
        <dbReference type="EC" id="4.2.1.136"/>
    </reaction>
</comment>
<comment type="catalytic activity">
    <reaction evidence="16 17 19">
        <text>(6S)-NADPHX + ADP = AMP + phosphate + NADPH + H(+)</text>
        <dbReference type="Rhea" id="RHEA:32235"/>
        <dbReference type="ChEBI" id="CHEBI:15378"/>
        <dbReference type="ChEBI" id="CHEBI:43474"/>
        <dbReference type="ChEBI" id="CHEBI:57783"/>
        <dbReference type="ChEBI" id="CHEBI:64076"/>
        <dbReference type="ChEBI" id="CHEBI:456215"/>
        <dbReference type="ChEBI" id="CHEBI:456216"/>
        <dbReference type="EC" id="4.2.1.136"/>
    </reaction>
</comment>
<dbReference type="PANTHER" id="PTHR12592">
    <property type="entry name" value="ATP-DEPENDENT (S)-NAD(P)H-HYDRATE DEHYDRATASE FAMILY MEMBER"/>
    <property type="match status" value="1"/>
</dbReference>
<feature type="binding site" evidence="18">
    <location>
        <position position="74"/>
    </location>
    <ligand>
        <name>K(+)</name>
        <dbReference type="ChEBI" id="CHEBI:29103"/>
    </ligand>
</feature>
<keyword evidence="7 17" id="KW-0067">ATP-binding</keyword>
<evidence type="ECO:0000256" key="2">
    <source>
        <dbReference type="ARBA" id="ARBA00000909"/>
    </source>
</evidence>
<accession>A0ABV5ZD23</accession>
<proteinExistence type="inferred from homology"/>
<dbReference type="NCBIfam" id="TIGR00197">
    <property type="entry name" value="yjeF_nterm"/>
    <property type="match status" value="1"/>
</dbReference>
<evidence type="ECO:0000256" key="19">
    <source>
        <dbReference type="PIRNR" id="PIRNR017184"/>
    </source>
</evidence>
<keyword evidence="5 18" id="KW-0479">Metal-binding</keyword>
<evidence type="ECO:0000256" key="11">
    <source>
        <dbReference type="ARBA" id="ARBA00023235"/>
    </source>
</evidence>
<evidence type="ECO:0000256" key="16">
    <source>
        <dbReference type="ARBA" id="ARBA00049209"/>
    </source>
</evidence>
<evidence type="ECO:0000256" key="5">
    <source>
        <dbReference type="ARBA" id="ARBA00022723"/>
    </source>
</evidence>
<dbReference type="Pfam" id="PF01256">
    <property type="entry name" value="Carb_kinase"/>
    <property type="match status" value="1"/>
</dbReference>
<feature type="binding site" evidence="17">
    <location>
        <position position="338"/>
    </location>
    <ligand>
        <name>(6S)-NADPHX</name>
        <dbReference type="ChEBI" id="CHEBI:64076"/>
    </ligand>
</feature>
<dbReference type="PIRSF" id="PIRSF017184">
    <property type="entry name" value="Nnr"/>
    <property type="match status" value="1"/>
</dbReference>
<feature type="binding site" evidence="17">
    <location>
        <begin position="421"/>
        <end position="425"/>
    </location>
    <ligand>
        <name>AMP</name>
        <dbReference type="ChEBI" id="CHEBI:456215"/>
    </ligand>
</feature>
<keyword evidence="11 18" id="KW-0413">Isomerase</keyword>
<dbReference type="HAMAP" id="MF_01965">
    <property type="entry name" value="NADHX_dehydratase"/>
    <property type="match status" value="1"/>
</dbReference>
<dbReference type="PROSITE" id="PS01050">
    <property type="entry name" value="YJEF_C_2"/>
    <property type="match status" value="1"/>
</dbReference>
<dbReference type="SUPFAM" id="SSF53613">
    <property type="entry name" value="Ribokinase-like"/>
    <property type="match status" value="1"/>
</dbReference>
<feature type="binding site" evidence="18">
    <location>
        <position position="178"/>
    </location>
    <ligand>
        <name>K(+)</name>
        <dbReference type="ChEBI" id="CHEBI:29103"/>
    </ligand>
</feature>
<comment type="catalytic activity">
    <reaction evidence="2 18 19">
        <text>(6R)-NADPHX = (6S)-NADPHX</text>
        <dbReference type="Rhea" id="RHEA:32227"/>
        <dbReference type="ChEBI" id="CHEBI:64076"/>
        <dbReference type="ChEBI" id="CHEBI:64077"/>
        <dbReference type="EC" id="5.1.99.6"/>
    </reaction>
</comment>
<feature type="domain" description="YjeF N-terminal" evidence="21">
    <location>
        <begin position="25"/>
        <end position="232"/>
    </location>
</feature>
<dbReference type="EC" id="4.2.1.136" evidence="19"/>
<dbReference type="InterPro" id="IPR017953">
    <property type="entry name" value="Carbohydrate_kinase_pred_CS"/>
</dbReference>
<keyword evidence="13" id="KW-0511">Multifunctional enzyme</keyword>
<dbReference type="InterPro" id="IPR004443">
    <property type="entry name" value="YjeF_N_dom"/>
</dbReference>
<evidence type="ECO:0000256" key="17">
    <source>
        <dbReference type="HAMAP-Rule" id="MF_01965"/>
    </source>
</evidence>
<evidence type="ECO:0000256" key="8">
    <source>
        <dbReference type="ARBA" id="ARBA00022857"/>
    </source>
</evidence>
<dbReference type="SUPFAM" id="SSF64153">
    <property type="entry name" value="YjeF N-terminal domain-like"/>
    <property type="match status" value="1"/>
</dbReference>
<feature type="binding site" evidence="17">
    <location>
        <position position="449"/>
    </location>
    <ligand>
        <name>AMP</name>
        <dbReference type="ChEBI" id="CHEBI:456215"/>
    </ligand>
</feature>
<dbReference type="CDD" id="cd01171">
    <property type="entry name" value="YXKO-related"/>
    <property type="match status" value="1"/>
</dbReference>
<comment type="function">
    <text evidence="14 19">Bifunctional enzyme that catalyzes the epimerization of the S- and R-forms of NAD(P)HX and the dehydration of the S-form of NAD(P)HX at the expense of ADP, which is converted to AMP. This allows the repair of both epimers of NAD(P)HX, a damaged form of NAD(P)H that is a result of enzymatic or heat-dependent hydration.</text>
</comment>
<keyword evidence="6 17" id="KW-0547">Nucleotide-binding</keyword>
<keyword evidence="23" id="KW-1185">Reference proteome</keyword>
<dbReference type="HAMAP" id="MF_01966">
    <property type="entry name" value="NADHX_epimerase"/>
    <property type="match status" value="1"/>
</dbReference>
<dbReference type="Gene3D" id="3.40.1190.20">
    <property type="match status" value="1"/>
</dbReference>
<evidence type="ECO:0000256" key="3">
    <source>
        <dbReference type="ARBA" id="ARBA00006001"/>
    </source>
</evidence>
<evidence type="ECO:0000259" key="20">
    <source>
        <dbReference type="PROSITE" id="PS51383"/>
    </source>
</evidence>
<comment type="subunit">
    <text evidence="17">Homotetramer.</text>
</comment>
<dbReference type="Proteomes" id="UP001589628">
    <property type="component" value="Unassembled WGS sequence"/>
</dbReference>
<dbReference type="EC" id="5.1.99.6" evidence="19"/>
<evidence type="ECO:0000313" key="23">
    <source>
        <dbReference type="Proteomes" id="UP001589628"/>
    </source>
</evidence>
<keyword evidence="8 17" id="KW-0521">NADP</keyword>
<comment type="catalytic activity">
    <reaction evidence="1 18 19">
        <text>(6R)-NADHX = (6S)-NADHX</text>
        <dbReference type="Rhea" id="RHEA:32215"/>
        <dbReference type="ChEBI" id="CHEBI:64074"/>
        <dbReference type="ChEBI" id="CHEBI:64075"/>
        <dbReference type="EC" id="5.1.99.6"/>
    </reaction>
</comment>
<comment type="similarity">
    <text evidence="17">Belongs to the NnrD/CARKD family.</text>
</comment>
<comment type="cofactor">
    <cofactor evidence="17">
        <name>Mg(2+)</name>
        <dbReference type="ChEBI" id="CHEBI:18420"/>
    </cofactor>
</comment>
<reference evidence="22 23" key="1">
    <citation type="submission" date="2024-09" db="EMBL/GenBank/DDBJ databases">
        <authorList>
            <person name="Sun Q."/>
            <person name="Mori K."/>
        </authorList>
    </citation>
    <scope>NUCLEOTIDE SEQUENCE [LARGE SCALE GENOMIC DNA]</scope>
    <source>
        <strain evidence="22 23">ATCC 51285</strain>
    </source>
</reference>
<dbReference type="RefSeq" id="WP_245593648.1">
    <property type="nucleotide sequence ID" value="NZ_JBHLZN010000002.1"/>
</dbReference>
<dbReference type="EMBL" id="JBHLZN010000002">
    <property type="protein sequence ID" value="MFB9886513.1"/>
    <property type="molecule type" value="Genomic_DNA"/>
</dbReference>
<dbReference type="Pfam" id="PF03853">
    <property type="entry name" value="YjeF_N"/>
    <property type="match status" value="1"/>
</dbReference>
<comment type="cofactor">
    <cofactor evidence="18 19">
        <name>K(+)</name>
        <dbReference type="ChEBI" id="CHEBI:29103"/>
    </cofactor>
    <text evidence="18 19">Binds 1 potassium ion per subunit.</text>
</comment>
<keyword evidence="10 17" id="KW-0520">NAD</keyword>
<feature type="domain" description="YjeF C-terminal" evidence="20">
    <location>
        <begin position="242"/>
        <end position="508"/>
    </location>
</feature>
<evidence type="ECO:0000256" key="13">
    <source>
        <dbReference type="ARBA" id="ARBA00023268"/>
    </source>
</evidence>
<evidence type="ECO:0000256" key="4">
    <source>
        <dbReference type="ARBA" id="ARBA00009524"/>
    </source>
</evidence>
<evidence type="ECO:0000256" key="14">
    <source>
        <dbReference type="ARBA" id="ARBA00025153"/>
    </source>
</evidence>
<comment type="function">
    <text evidence="18">Catalyzes the epimerization of the S- and R-forms of NAD(P)HX, a damaged form of NAD(P)H that is a result of enzymatic or heat-dependent hydration. This is a prerequisite for the S-specific NAD(P)H-hydrate dehydratase to allow the repair of both epimers of NAD(P)HX.</text>
</comment>
<comment type="similarity">
    <text evidence="18">Belongs to the NnrE/AIBP family.</text>
</comment>
<feature type="binding site" evidence="18">
    <location>
        <begin position="73"/>
        <end position="77"/>
    </location>
    <ligand>
        <name>(6S)-NADPHX</name>
        <dbReference type="ChEBI" id="CHEBI:64076"/>
    </ligand>
</feature>
<comment type="similarity">
    <text evidence="3 19">In the N-terminal section; belongs to the NnrE/AIBP family.</text>
</comment>
<gene>
    <name evidence="17" type="primary">nnrD</name>
    <name evidence="18" type="synonym">nnrE</name>
    <name evidence="22" type="ORF">ACFFLH_08835</name>
</gene>
<feature type="binding site" evidence="17">
    <location>
        <position position="450"/>
    </location>
    <ligand>
        <name>(6S)-NADPHX</name>
        <dbReference type="ChEBI" id="CHEBI:64076"/>
    </ligand>
</feature>
<feature type="binding site" evidence="17">
    <location>
        <position position="277"/>
    </location>
    <ligand>
        <name>(6S)-NADPHX</name>
        <dbReference type="ChEBI" id="CHEBI:64076"/>
    </ligand>
</feature>
<evidence type="ECO:0000259" key="21">
    <source>
        <dbReference type="PROSITE" id="PS51385"/>
    </source>
</evidence>
<organism evidence="22 23">
    <name type="scientific">Balneatrix alpica</name>
    <dbReference type="NCBI Taxonomy" id="75684"/>
    <lineage>
        <taxon>Bacteria</taxon>
        <taxon>Pseudomonadati</taxon>
        <taxon>Pseudomonadota</taxon>
        <taxon>Gammaproteobacteria</taxon>
        <taxon>Oceanospirillales</taxon>
        <taxon>Balneatrichaceae</taxon>
        <taxon>Balneatrix</taxon>
    </lineage>
</organism>
<sequence>MSELQWAGAARTQPLPSQLYSAAQHKELDRRVAQSLAISGFELMQRAGEVAFAVLRQHWPHARRLLLACGQGNNGGDALIVAGLALQQGMEVRLLLPQSVHAYASALTGEAAQAWAWLQQQGVCQVVDVQQLQASDYDLVVDGLLGVGFRGSLRTEWVELVEAINQLRLPVLALDLPSGLEADSGRAPAGAVKATVTLTFLGLKPGLLSGQGADYCGQILFHELGAPGQVYQSLQPVAERVDSSWIQAALPKRQRTAHKGLHGHVVVVGGDLGMGGAALMAAQASLRAGAGRVTLLTRQEHVAPALMRQPEIMVQGVRNGLEAAPWLAQADVILIGPGLGQKAWGQQQLQQVLALPTAKVLDADALNLLAQQPAALSDSILTPHPGEAARLLGWSTAEVVQEPLAALAALQQRYAGVTLLKGKGTWLAQQPQRALMHAGNPGMAVAGMGDVLAGIIAGLYAQGLSAWQAACVGAQVHAEAADRVAARQGERGLLATDLLAEIQNGVNP</sequence>
<feature type="binding site" evidence="17">
    <location>
        <position position="384"/>
    </location>
    <ligand>
        <name>(6S)-NADPHX</name>
        <dbReference type="ChEBI" id="CHEBI:64076"/>
    </ligand>
</feature>
<keyword evidence="9 18" id="KW-0630">Potassium</keyword>
<feature type="binding site" evidence="18">
    <location>
        <position position="175"/>
    </location>
    <ligand>
        <name>(6S)-NADPHX</name>
        <dbReference type="ChEBI" id="CHEBI:64076"/>
    </ligand>
</feature>
<comment type="caution">
    <text evidence="22">The sequence shown here is derived from an EMBL/GenBank/DDBJ whole genome shotgun (WGS) entry which is preliminary data.</text>
</comment>